<dbReference type="EMBL" id="OBEB01000008">
    <property type="protein sequence ID" value="SNY58746.1"/>
    <property type="molecule type" value="Genomic_DNA"/>
</dbReference>
<dbReference type="PANTHER" id="PTHR48098:SF6">
    <property type="entry name" value="FERRI-BACILLIBACTIN ESTERASE BESA"/>
    <property type="match status" value="1"/>
</dbReference>
<evidence type="ECO:0000313" key="1">
    <source>
        <dbReference type="EMBL" id="SNY58746.1"/>
    </source>
</evidence>
<proteinExistence type="predicted"/>
<dbReference type="SUPFAM" id="SSF53474">
    <property type="entry name" value="alpha/beta-Hydrolases"/>
    <property type="match status" value="1"/>
</dbReference>
<dbReference type="Proteomes" id="UP000219353">
    <property type="component" value="Unassembled WGS sequence"/>
</dbReference>
<reference evidence="2" key="1">
    <citation type="submission" date="2017-09" db="EMBL/GenBank/DDBJ databases">
        <authorList>
            <person name="Varghese N."/>
            <person name="Submissions S."/>
        </authorList>
    </citation>
    <scope>NUCLEOTIDE SEQUENCE [LARGE SCALE GENOMIC DNA]</scope>
    <source>
        <strain evidence="2">CGMCC 1.12461</strain>
    </source>
</reference>
<evidence type="ECO:0000313" key="2">
    <source>
        <dbReference type="Proteomes" id="UP000219353"/>
    </source>
</evidence>
<protein>
    <submittedName>
        <fullName evidence="1">Putative esterase</fullName>
    </submittedName>
</protein>
<dbReference type="Gene3D" id="3.40.50.1820">
    <property type="entry name" value="alpha/beta hydrolase"/>
    <property type="match status" value="1"/>
</dbReference>
<dbReference type="PANTHER" id="PTHR48098">
    <property type="entry name" value="ENTEROCHELIN ESTERASE-RELATED"/>
    <property type="match status" value="1"/>
</dbReference>
<accession>A0A285JHA4</accession>
<gene>
    <name evidence="1" type="ORF">SAMN06297280_3475</name>
</gene>
<name>A0A285JHA4_9GAMM</name>
<keyword evidence="2" id="KW-1185">Reference proteome</keyword>
<sequence length="342" mass="38307">MLKALIRLPLYLLLLVLPGVQTIASEVDSKPTLNIATEVITPALYDKNVGQKYPVVYLFDSSPFYLGSYFAEAKLALEQLAAQHSFPEVIIVNVKIASLYTAVNAKRDNLMAWFQSELQPEIKANYRTLNKQVAVGFSYTGGWVAAELGLHATDLTDVLSLSPVFDNTNYVVKPDEIAASLPKLRIYFGDEQRRLESQFVSVWAEKKLSEKLQVAQLSGETHQSSFIPSLRHGLLAVFSDYRAVAYTEMSESHWTTANVEQFFKQRQQLYSVRASAEEKSDLHTAFAKAYTYAGKLELASEHWLKSSSEYKGYFISQIAGEVELAGNAELAIKIRTQLKSLL</sequence>
<dbReference type="Pfam" id="PF00756">
    <property type="entry name" value="Esterase"/>
    <property type="match status" value="1"/>
</dbReference>
<dbReference type="InterPro" id="IPR029058">
    <property type="entry name" value="AB_hydrolase_fold"/>
</dbReference>
<organism evidence="1 2">
    <name type="scientific">Arsukibacterium tuosuense</name>
    <dbReference type="NCBI Taxonomy" id="1323745"/>
    <lineage>
        <taxon>Bacteria</taxon>
        <taxon>Pseudomonadati</taxon>
        <taxon>Pseudomonadota</taxon>
        <taxon>Gammaproteobacteria</taxon>
        <taxon>Chromatiales</taxon>
        <taxon>Chromatiaceae</taxon>
        <taxon>Arsukibacterium</taxon>
    </lineage>
</organism>
<dbReference type="InterPro" id="IPR050583">
    <property type="entry name" value="Mycobacterial_A85_antigen"/>
</dbReference>
<dbReference type="InterPro" id="IPR000801">
    <property type="entry name" value="Esterase-like"/>
</dbReference>
<dbReference type="AlphaFoldDB" id="A0A285JHA4"/>